<dbReference type="EMBL" id="KN833788">
    <property type="protein sequence ID" value="KIK19245.1"/>
    <property type="molecule type" value="Genomic_DNA"/>
</dbReference>
<dbReference type="AlphaFoldDB" id="A0A0C9Y3F8"/>
<dbReference type="Proteomes" id="UP000054018">
    <property type="component" value="Unassembled WGS sequence"/>
</dbReference>
<evidence type="ECO:0000313" key="2">
    <source>
        <dbReference type="Proteomes" id="UP000054018"/>
    </source>
</evidence>
<sequence length="88" mass="10333">VCGILKNHFKILLLGHQYSLNIQRCIPVALCTIHNFIQIHESDMIIDEEENSMDKGEEYFLQHDGDEEGDVEYCDRIAESMWEDYLNI</sequence>
<protein>
    <recommendedName>
        <fullName evidence="3">DDE Tnp4 domain-containing protein</fullName>
    </recommendedName>
</protein>
<gene>
    <name evidence="1" type="ORF">PISMIDRAFT_108064</name>
</gene>
<proteinExistence type="predicted"/>
<reference evidence="2" key="2">
    <citation type="submission" date="2015-01" db="EMBL/GenBank/DDBJ databases">
        <title>Evolutionary Origins and Diversification of the Mycorrhizal Mutualists.</title>
        <authorList>
            <consortium name="DOE Joint Genome Institute"/>
            <consortium name="Mycorrhizal Genomics Consortium"/>
            <person name="Kohler A."/>
            <person name="Kuo A."/>
            <person name="Nagy L.G."/>
            <person name="Floudas D."/>
            <person name="Copeland A."/>
            <person name="Barry K.W."/>
            <person name="Cichocki N."/>
            <person name="Veneault-Fourrey C."/>
            <person name="LaButti K."/>
            <person name="Lindquist E.A."/>
            <person name="Lipzen A."/>
            <person name="Lundell T."/>
            <person name="Morin E."/>
            <person name="Murat C."/>
            <person name="Riley R."/>
            <person name="Ohm R."/>
            <person name="Sun H."/>
            <person name="Tunlid A."/>
            <person name="Henrissat B."/>
            <person name="Grigoriev I.V."/>
            <person name="Hibbett D.S."/>
            <person name="Martin F."/>
        </authorList>
    </citation>
    <scope>NUCLEOTIDE SEQUENCE [LARGE SCALE GENOMIC DNA]</scope>
    <source>
        <strain evidence="2">441</strain>
    </source>
</reference>
<evidence type="ECO:0008006" key="3">
    <source>
        <dbReference type="Google" id="ProtNLM"/>
    </source>
</evidence>
<feature type="non-terminal residue" evidence="1">
    <location>
        <position position="1"/>
    </location>
</feature>
<name>A0A0C9Y3F8_9AGAM</name>
<keyword evidence="2" id="KW-1185">Reference proteome</keyword>
<reference evidence="1 2" key="1">
    <citation type="submission" date="2014-04" db="EMBL/GenBank/DDBJ databases">
        <authorList>
            <consortium name="DOE Joint Genome Institute"/>
            <person name="Kuo A."/>
            <person name="Kohler A."/>
            <person name="Costa M.D."/>
            <person name="Nagy L.G."/>
            <person name="Floudas D."/>
            <person name="Copeland A."/>
            <person name="Barry K.W."/>
            <person name="Cichocki N."/>
            <person name="Veneault-Fourrey C."/>
            <person name="LaButti K."/>
            <person name="Lindquist E.A."/>
            <person name="Lipzen A."/>
            <person name="Lundell T."/>
            <person name="Morin E."/>
            <person name="Murat C."/>
            <person name="Sun H."/>
            <person name="Tunlid A."/>
            <person name="Henrissat B."/>
            <person name="Grigoriev I.V."/>
            <person name="Hibbett D.S."/>
            <person name="Martin F."/>
            <person name="Nordberg H.P."/>
            <person name="Cantor M.N."/>
            <person name="Hua S.X."/>
        </authorList>
    </citation>
    <scope>NUCLEOTIDE SEQUENCE [LARGE SCALE GENOMIC DNA]</scope>
    <source>
        <strain evidence="1 2">441</strain>
    </source>
</reference>
<organism evidence="1 2">
    <name type="scientific">Pisolithus microcarpus 441</name>
    <dbReference type="NCBI Taxonomy" id="765257"/>
    <lineage>
        <taxon>Eukaryota</taxon>
        <taxon>Fungi</taxon>
        <taxon>Dikarya</taxon>
        <taxon>Basidiomycota</taxon>
        <taxon>Agaricomycotina</taxon>
        <taxon>Agaricomycetes</taxon>
        <taxon>Agaricomycetidae</taxon>
        <taxon>Boletales</taxon>
        <taxon>Sclerodermatineae</taxon>
        <taxon>Pisolithaceae</taxon>
        <taxon>Pisolithus</taxon>
    </lineage>
</organism>
<dbReference type="OrthoDB" id="1681765at2759"/>
<evidence type="ECO:0000313" key="1">
    <source>
        <dbReference type="EMBL" id="KIK19245.1"/>
    </source>
</evidence>
<accession>A0A0C9Y3F8</accession>
<dbReference type="HOGENOM" id="CLU_040082_4_1_1"/>